<name>A0ABX2B4P7_9BACT</name>
<dbReference type="InterPro" id="IPR002591">
    <property type="entry name" value="Phosphodiest/P_Trfase"/>
</dbReference>
<dbReference type="Gene3D" id="3.40.720.10">
    <property type="entry name" value="Alkaline Phosphatase, subunit A"/>
    <property type="match status" value="2"/>
</dbReference>
<dbReference type="Gene3D" id="3.30.1360.150">
    <property type="match status" value="1"/>
</dbReference>
<evidence type="ECO:0000313" key="1">
    <source>
        <dbReference type="EMBL" id="NPE25443.1"/>
    </source>
</evidence>
<accession>A0ABX2B4P7</accession>
<gene>
    <name evidence="1" type="ORF">HPS54_07960</name>
</gene>
<dbReference type="EMBL" id="JABKKJ010000012">
    <property type="protein sequence ID" value="NPE25443.1"/>
    <property type="molecule type" value="Genomic_DNA"/>
</dbReference>
<evidence type="ECO:0000313" key="2">
    <source>
        <dbReference type="Proteomes" id="UP000820977"/>
    </source>
</evidence>
<dbReference type="InterPro" id="IPR017850">
    <property type="entry name" value="Alkaline_phosphatase_core_sf"/>
</dbReference>
<keyword evidence="2" id="KW-1185">Reference proteome</keyword>
<proteinExistence type="predicted"/>
<sequence>MQVINMQALAVKQPPKLVVSIAIEQLRTDYLEKFAHLYGEYGFKQLLEKGTVYTSAQIPFHPVDRASAIASISTGTSPYYNSIVGIEWLNRNTLKPTYCISNEQYDCYSPANIATSTIGDELKIATNGNAIVYGIARKPDAAILSAGHAADGAYWIDNDNLWCSSKYYNKKLPQWLDTYNKTYNSAINSTNDRVTEMALKCMNFNSMGRDDITDMLFVSYDATGIDNKETKELNIQKTYTQLDYTLGRLISNIEKSIGTENVLFVISGTGYNEEPCTDYSKYKVPSGTFYINRTSNLLNMYLSAIYGRDQYIDGCFYNQIYLNVKLIDQKRLNISEILNRSQIFLMQNSGVQNVYTNENLLTEEKSGSEKIRNGYNIFNCGDIIIETAPGWKLINEDNKQETVSNMSYTPFPIIFYGSGKVPQHIDEPVTIDRIAPSVARAIQIRAPNACSSLPLF</sequence>
<organism evidence="1 2">
    <name type="scientific">Xylanibacter caecicola</name>
    <dbReference type="NCBI Taxonomy" id="2736294"/>
    <lineage>
        <taxon>Bacteria</taxon>
        <taxon>Pseudomonadati</taxon>
        <taxon>Bacteroidota</taxon>
        <taxon>Bacteroidia</taxon>
        <taxon>Bacteroidales</taxon>
        <taxon>Prevotellaceae</taxon>
        <taxon>Xylanibacter</taxon>
    </lineage>
</organism>
<dbReference type="SUPFAM" id="SSF53649">
    <property type="entry name" value="Alkaline phosphatase-like"/>
    <property type="match status" value="1"/>
</dbReference>
<dbReference type="Proteomes" id="UP000820977">
    <property type="component" value="Unassembled WGS sequence"/>
</dbReference>
<protein>
    <submittedName>
        <fullName evidence="1">Alkaline phosphatase family protein</fullName>
    </submittedName>
</protein>
<dbReference type="Pfam" id="PF01663">
    <property type="entry name" value="Phosphodiest"/>
    <property type="match status" value="1"/>
</dbReference>
<dbReference type="InterPro" id="IPR026263">
    <property type="entry name" value="Alkaline_phosphatase_prok"/>
</dbReference>
<dbReference type="CDD" id="cd16016">
    <property type="entry name" value="AP-SPAP"/>
    <property type="match status" value="1"/>
</dbReference>
<reference evidence="1 2" key="1">
    <citation type="submission" date="2020-05" db="EMBL/GenBank/DDBJ databases">
        <title>Distinct polysaccharide utilization as determinants for interspecies competition between intestinal Prevotella spp.</title>
        <authorList>
            <person name="Galvez E.J.C."/>
            <person name="Iljazovic A."/>
            <person name="Strowig T."/>
        </authorList>
    </citation>
    <scope>NUCLEOTIDE SEQUENCE [LARGE SCALE GENOMIC DNA]</scope>
    <source>
        <strain evidence="1 2">PCHR</strain>
    </source>
</reference>
<comment type="caution">
    <text evidence="1">The sequence shown here is derived from an EMBL/GenBank/DDBJ whole genome shotgun (WGS) entry which is preliminary data.</text>
</comment>